<keyword evidence="2" id="KW-0576">Peroxisome</keyword>
<dbReference type="InterPro" id="IPR029045">
    <property type="entry name" value="ClpP/crotonase-like_dom_sf"/>
</dbReference>
<dbReference type="InterPro" id="IPR051053">
    <property type="entry name" value="ECH/Chromodomain_protein"/>
</dbReference>
<dbReference type="GO" id="GO:0004165">
    <property type="term" value="F:delta(3)-delta(2)-enoyl-CoA isomerase activity"/>
    <property type="evidence" value="ECO:0007669"/>
    <property type="project" value="UniProtKB-ARBA"/>
</dbReference>
<dbReference type="PANTHER" id="PTHR43684:SF1">
    <property type="entry name" value="ENOYL-COA DELTA ISOMERASE 2"/>
    <property type="match status" value="1"/>
</dbReference>
<keyword evidence="3" id="KW-0413">Isomerase</keyword>
<dbReference type="Pfam" id="PF00378">
    <property type="entry name" value="ECH_1"/>
    <property type="match status" value="1"/>
</dbReference>
<keyword evidence="5" id="KW-1185">Reference proteome</keyword>
<dbReference type="Proteomes" id="UP000239089">
    <property type="component" value="Unassembled WGS sequence"/>
</dbReference>
<sequence length="250" mass="26444">MEIETSVADGVLELTLNRPAKKNALTEAMYQALIDGLLRAETDEAIGAVLIRGEGGVFSAGNDIGDFIAAVRKGHGLAAADFVRRLAGFSKPLVAAVDGLAVGVGCTLLLHCDLIYASPEARFSLPFVDLGLPPEAGSSLLLPRRVGRARASAWLLLAEPFDAQEAKEAGLVNAVIAADELLGVAREKARKLAAKPRAALLEARRLLRGDAAEIAAHMEEEFRAFMTALHSPHTQAVFAAFLAKSKQESP</sequence>
<evidence type="ECO:0000256" key="2">
    <source>
        <dbReference type="ARBA" id="ARBA00023140"/>
    </source>
</evidence>
<protein>
    <submittedName>
        <fullName evidence="4">Enoyl-CoA hydratase</fullName>
    </submittedName>
</protein>
<dbReference type="CDD" id="cd06558">
    <property type="entry name" value="crotonase-like"/>
    <property type="match status" value="1"/>
</dbReference>
<dbReference type="EMBL" id="NHSJ01000074">
    <property type="protein sequence ID" value="PPQ30603.1"/>
    <property type="molecule type" value="Genomic_DNA"/>
</dbReference>
<evidence type="ECO:0000313" key="5">
    <source>
        <dbReference type="Proteomes" id="UP000239089"/>
    </source>
</evidence>
<reference evidence="4 5" key="1">
    <citation type="journal article" date="2018" name="Arch. Microbiol.">
        <title>New insights into the metabolic potential of the phototrophic purple bacterium Rhodopila globiformis DSM 161(T) from its draft genome sequence and evidence for a vanadium-dependent nitrogenase.</title>
        <authorList>
            <person name="Imhoff J.F."/>
            <person name="Rahn T."/>
            <person name="Kunzel S."/>
            <person name="Neulinger S.C."/>
        </authorList>
    </citation>
    <scope>NUCLEOTIDE SEQUENCE [LARGE SCALE GENOMIC DNA]</scope>
    <source>
        <strain evidence="4 5">DSM 16996</strain>
    </source>
</reference>
<dbReference type="PANTHER" id="PTHR43684">
    <property type="match status" value="1"/>
</dbReference>
<dbReference type="Gene3D" id="3.90.226.10">
    <property type="entry name" value="2-enoyl-CoA Hydratase, Chain A, domain 1"/>
    <property type="match status" value="1"/>
</dbReference>
<gene>
    <name evidence="4" type="ORF">CCR94_11970</name>
</gene>
<dbReference type="OrthoDB" id="9781757at2"/>
<dbReference type="SUPFAM" id="SSF52096">
    <property type="entry name" value="ClpP/crotonase"/>
    <property type="match status" value="1"/>
</dbReference>
<accession>A0A2S6N7K9</accession>
<evidence type="ECO:0000313" key="4">
    <source>
        <dbReference type="EMBL" id="PPQ30603.1"/>
    </source>
</evidence>
<dbReference type="InterPro" id="IPR001753">
    <property type="entry name" value="Enoyl-CoA_hydra/iso"/>
</dbReference>
<dbReference type="AlphaFoldDB" id="A0A2S6N7K9"/>
<dbReference type="RefSeq" id="WP_104508092.1">
    <property type="nucleotide sequence ID" value="NZ_JACIGC010000002.1"/>
</dbReference>
<evidence type="ECO:0000256" key="3">
    <source>
        <dbReference type="ARBA" id="ARBA00023235"/>
    </source>
</evidence>
<proteinExistence type="predicted"/>
<evidence type="ECO:0000256" key="1">
    <source>
        <dbReference type="ARBA" id="ARBA00004275"/>
    </source>
</evidence>
<name>A0A2S6N7K9_9HYPH</name>
<organism evidence="4 5">
    <name type="scientific">Rhodoblastus sphagnicola</name>
    <dbReference type="NCBI Taxonomy" id="333368"/>
    <lineage>
        <taxon>Bacteria</taxon>
        <taxon>Pseudomonadati</taxon>
        <taxon>Pseudomonadota</taxon>
        <taxon>Alphaproteobacteria</taxon>
        <taxon>Hyphomicrobiales</taxon>
        <taxon>Rhodoblastaceae</taxon>
        <taxon>Rhodoblastus</taxon>
    </lineage>
</organism>
<comment type="subcellular location">
    <subcellularLocation>
        <location evidence="1">Peroxisome</location>
    </subcellularLocation>
</comment>
<comment type="caution">
    <text evidence="4">The sequence shown here is derived from an EMBL/GenBank/DDBJ whole genome shotgun (WGS) entry which is preliminary data.</text>
</comment>